<dbReference type="SMART" id="SM00091">
    <property type="entry name" value="PAS"/>
    <property type="match status" value="1"/>
</dbReference>
<dbReference type="InterPro" id="IPR029787">
    <property type="entry name" value="Nucleotide_cyclase"/>
</dbReference>
<evidence type="ECO:0000256" key="2">
    <source>
        <dbReference type="ARBA" id="ARBA00022692"/>
    </source>
</evidence>
<proteinExistence type="predicted"/>
<evidence type="ECO:0000256" key="8">
    <source>
        <dbReference type="SAM" id="Phobius"/>
    </source>
</evidence>
<dbReference type="CDD" id="cd07302">
    <property type="entry name" value="CHD"/>
    <property type="match status" value="1"/>
</dbReference>
<evidence type="ECO:0000256" key="4">
    <source>
        <dbReference type="ARBA" id="ARBA00022989"/>
    </source>
</evidence>
<feature type="transmembrane region" description="Helical" evidence="8">
    <location>
        <begin position="228"/>
        <end position="246"/>
    </location>
</feature>
<dbReference type="SUPFAM" id="SSF55073">
    <property type="entry name" value="Nucleotide cyclase"/>
    <property type="match status" value="1"/>
</dbReference>
<dbReference type="InterPro" id="IPR050401">
    <property type="entry name" value="Cyclic_nucleotide_synthase"/>
</dbReference>
<dbReference type="Gene3D" id="3.30.70.1230">
    <property type="entry name" value="Nucleotide cyclase"/>
    <property type="match status" value="1"/>
</dbReference>
<accession>A0ABR2H7X5</accession>
<keyword evidence="3" id="KW-0547">Nucleotide-binding</keyword>
<dbReference type="CDD" id="cd00130">
    <property type="entry name" value="PAS"/>
    <property type="match status" value="1"/>
</dbReference>
<dbReference type="PROSITE" id="PS50125">
    <property type="entry name" value="GUANYLATE_CYCLASE_2"/>
    <property type="match status" value="1"/>
</dbReference>
<protein>
    <recommendedName>
        <fullName evidence="13">Adenylate and Guanylate cyclase catalytic domain containing protein</fullName>
    </recommendedName>
</protein>
<feature type="transmembrane region" description="Helical" evidence="8">
    <location>
        <begin position="277"/>
        <end position="299"/>
    </location>
</feature>
<dbReference type="NCBIfam" id="TIGR00229">
    <property type="entry name" value="sensory_box"/>
    <property type="match status" value="1"/>
</dbReference>
<feature type="transmembrane region" description="Helical" evidence="8">
    <location>
        <begin position="893"/>
        <end position="921"/>
    </location>
</feature>
<dbReference type="EMBL" id="JAPFFF010000038">
    <property type="protein sequence ID" value="KAK8842310.1"/>
    <property type="molecule type" value="Genomic_DNA"/>
</dbReference>
<dbReference type="Gene3D" id="3.30.450.20">
    <property type="entry name" value="PAS domain"/>
    <property type="match status" value="1"/>
</dbReference>
<dbReference type="PANTHER" id="PTHR11920">
    <property type="entry name" value="GUANYLYL CYCLASE"/>
    <property type="match status" value="1"/>
</dbReference>
<evidence type="ECO:0000259" key="9">
    <source>
        <dbReference type="PROSITE" id="PS50112"/>
    </source>
</evidence>
<feature type="domain" description="PAS" evidence="9">
    <location>
        <begin position="1246"/>
        <end position="1303"/>
    </location>
</feature>
<feature type="transmembrane region" description="Helical" evidence="8">
    <location>
        <begin position="663"/>
        <end position="688"/>
    </location>
</feature>
<keyword evidence="2 8" id="KW-0812">Transmembrane</keyword>
<dbReference type="InterPro" id="IPR001054">
    <property type="entry name" value="A/G_cyclase"/>
</dbReference>
<name>A0ABR2H7X5_9EUKA</name>
<feature type="transmembrane region" description="Helical" evidence="8">
    <location>
        <begin position="55"/>
        <end position="77"/>
    </location>
</feature>
<evidence type="ECO:0000313" key="11">
    <source>
        <dbReference type="EMBL" id="KAK8842310.1"/>
    </source>
</evidence>
<gene>
    <name evidence="11" type="ORF">M9Y10_025887</name>
</gene>
<feature type="transmembrane region" description="Helical" evidence="8">
    <location>
        <begin position="183"/>
        <end position="216"/>
    </location>
</feature>
<dbReference type="SUPFAM" id="SSF55785">
    <property type="entry name" value="PYP-like sensor domain (PAS domain)"/>
    <property type="match status" value="1"/>
</dbReference>
<dbReference type="Pfam" id="PF13426">
    <property type="entry name" value="PAS_9"/>
    <property type="match status" value="1"/>
</dbReference>
<dbReference type="InterPro" id="IPR035965">
    <property type="entry name" value="PAS-like_dom_sf"/>
</dbReference>
<comment type="caution">
    <text evidence="11">The sequence shown here is derived from an EMBL/GenBank/DDBJ whole genome shotgun (WGS) entry which is preliminary data.</text>
</comment>
<dbReference type="InterPro" id="IPR000014">
    <property type="entry name" value="PAS"/>
</dbReference>
<dbReference type="SMART" id="SM00044">
    <property type="entry name" value="CYCc"/>
    <property type="match status" value="1"/>
</dbReference>
<evidence type="ECO:0000256" key="7">
    <source>
        <dbReference type="SAM" id="MobiDB-lite"/>
    </source>
</evidence>
<organism evidence="11 12">
    <name type="scientific">Tritrichomonas musculus</name>
    <dbReference type="NCBI Taxonomy" id="1915356"/>
    <lineage>
        <taxon>Eukaryota</taxon>
        <taxon>Metamonada</taxon>
        <taxon>Parabasalia</taxon>
        <taxon>Tritrichomonadida</taxon>
        <taxon>Tritrichomonadidae</taxon>
        <taxon>Tritrichomonas</taxon>
    </lineage>
</organism>
<feature type="transmembrane region" description="Helical" evidence="8">
    <location>
        <begin position="252"/>
        <end position="270"/>
    </location>
</feature>
<dbReference type="Proteomes" id="UP001470230">
    <property type="component" value="Unassembled WGS sequence"/>
</dbReference>
<evidence type="ECO:0000256" key="3">
    <source>
        <dbReference type="ARBA" id="ARBA00022741"/>
    </source>
</evidence>
<dbReference type="Pfam" id="PF00211">
    <property type="entry name" value="Guanylate_cyc"/>
    <property type="match status" value="1"/>
</dbReference>
<reference evidence="11 12" key="1">
    <citation type="submission" date="2024-04" db="EMBL/GenBank/DDBJ databases">
        <title>Tritrichomonas musculus Genome.</title>
        <authorList>
            <person name="Alves-Ferreira E."/>
            <person name="Grigg M."/>
            <person name="Lorenzi H."/>
            <person name="Galac M."/>
        </authorList>
    </citation>
    <scope>NUCLEOTIDE SEQUENCE [LARGE SCALE GENOMIC DNA]</scope>
    <source>
        <strain evidence="11 12">EAF2021</strain>
    </source>
</reference>
<evidence type="ECO:0000259" key="10">
    <source>
        <dbReference type="PROSITE" id="PS50125"/>
    </source>
</evidence>
<dbReference type="PANTHER" id="PTHR11920:SF335">
    <property type="entry name" value="GUANYLATE CYCLASE"/>
    <property type="match status" value="1"/>
</dbReference>
<evidence type="ECO:0000256" key="1">
    <source>
        <dbReference type="ARBA" id="ARBA00004370"/>
    </source>
</evidence>
<keyword evidence="4 8" id="KW-1133">Transmembrane helix</keyword>
<feature type="transmembrane region" description="Helical" evidence="8">
    <location>
        <begin position="1182"/>
        <end position="1203"/>
    </location>
</feature>
<keyword evidence="5 8" id="KW-0472">Membrane</keyword>
<comment type="subcellular location">
    <subcellularLocation>
        <location evidence="1">Membrane</location>
    </subcellularLocation>
</comment>
<dbReference type="PROSITE" id="PS50112">
    <property type="entry name" value="PAS"/>
    <property type="match status" value="1"/>
</dbReference>
<evidence type="ECO:0000313" key="12">
    <source>
        <dbReference type="Proteomes" id="UP001470230"/>
    </source>
</evidence>
<sequence>MIGAAGMDPSMSVMSKSASQASSVAAGNSMSKNLLSNALDPLFDKITQSIHLPSTIYYFFLLIMFIQLMFLTTWITFSDLWSSNTISKEFIKYLQYISTFSPLLDNADNCYIAVIIYSVLFVLVIGALVIQLMIFRKQRRFYKRSLYPTRVLLELLPLVIILPLANFTGTMFVRLTVLKDSGTINIVLFVVGIVEYIITSAFFFFTSSVIGSSAYFSLSPFTAFNHRIYVNLVTISSVFLLLSNVFEFFPEWTILALVLVHVAFMALIIIQMTRRPFLRLFSNILFLGISFISIGNDLLRFVSSFFEEPNGLIGFICFLVFIVLGFVGSSIFYNVQNNYIKKQFIFETNEDNKNAIPSDDERLERLLYLKLDQSKSKALYYYDYIISNHITSYLDFFIVKFIIQYHHSIDVLCHCIRVMCCLPSNNRNLNVLYSDAIKRRDMDFSQRFLLSQVQKIKILRQSASSTQTGERIKDLKQHTKELQNSMKNFWSMTSTDMGFLISTSNTLKKTKTLWDESLAEFPNSIQYIEESMIFLIECNCDFVEAIKSRNKIDLIESGKNFNVDMCFRQFVRTFPEYLKKNIIDLKGNFIYNQKVQKSSGNQSTNSSSNNGSSKNFSSSSSSSSSMSELEVAVEEGIGKVLLNQSKIRLALQRATETRKANRYFTLLVATIFVFIMGLIISVILFALFRTYFNGRLSISERISLINQARLYLFETTIMIAYHWGEKVGAIQIDDFVNELIEQDLVNGTDPNEVHSFMPDKTYQEIAAEYNVILKEKYHSFLADVAEQSRLGVDMYKYTAPVFEETSVISFTDFGIIYDTSIKYNLKTLISYCSLISTLLMSENDQSKIENFYNDSRDWGTLITTIQNATDNFDEIKNTLSHMSTDEANDSDKILTILSIALPAAYGVIGVLLMIIMGVLLIKEIRKFSSMLMKLPVDVKQDATQQIRKLTGNGNADDGSHYDAHTSSGNKGLIPVMALIIVSLMIAVNAVLVFFQIQNIKTYNKQYMFLNLWQADSRIRKSFVAQLCLWINQAIIISHPLVRNTTFIKINSLRRLIEDDLALLDSATKEMLEDKPGYPSATGVNAFIDDRTLTSNCEINNNTNSLHEMYRCGSLQNILGFFLNIVDQVLVKLDQYSGNVTDEIPSQILHMANNHLIPLLVQIDDTWTDVGNDFKSAYTTNHVLFFILELIIEIVSLILCYFLIKVLNDSYDVVLILLRRVNPISIVASEELINYLLDRSSSQNSTTMSTAQAIIFNSTDSVVFIGTNGIVDILNPSVTKTFGFTPEQLLGQSVLTIFDEESKSKGQIENQLELMRNRQSALTYEDHTICVSDNDAKIPCSITIIGITDEDNQIQSFVIILRDESELIAQQQRAEEAKKTSESLLYQILPRSIVVRLNQGEKDISFTVPSATIMFIDIVKFSDYASSLTPQEIMGNLSLIFAGFDEAITKYELLTKIKLIGDVYMCAGGLFTPEEQPVTHAEQMTKFGLECLQVLEDANVKLNAMLNVRIGINTGGPLIAGVLGTDKPTFDIIGDPINIASRLQSTDVPGRIQISQNTFDLINQLDFSIESRGEVFLKGKGKQQAYLVSSAKPFTVGSSNPNDANNWSEPTPS</sequence>
<feature type="transmembrane region" description="Helical" evidence="8">
    <location>
        <begin position="155"/>
        <end position="177"/>
    </location>
</feature>
<evidence type="ECO:0008006" key="13">
    <source>
        <dbReference type="Google" id="ProtNLM"/>
    </source>
</evidence>
<feature type="domain" description="Guanylate cyclase" evidence="10">
    <location>
        <begin position="1411"/>
        <end position="1543"/>
    </location>
</feature>
<evidence type="ECO:0000256" key="5">
    <source>
        <dbReference type="ARBA" id="ARBA00023136"/>
    </source>
</evidence>
<keyword evidence="12" id="KW-1185">Reference proteome</keyword>
<feature type="transmembrane region" description="Helical" evidence="8">
    <location>
        <begin position="311"/>
        <end position="333"/>
    </location>
</feature>
<evidence type="ECO:0000256" key="6">
    <source>
        <dbReference type="ARBA" id="ARBA00023239"/>
    </source>
</evidence>
<feature type="transmembrane region" description="Helical" evidence="8">
    <location>
        <begin position="975"/>
        <end position="996"/>
    </location>
</feature>
<feature type="region of interest" description="Disordered" evidence="7">
    <location>
        <begin position="599"/>
        <end position="623"/>
    </location>
</feature>
<keyword evidence="6" id="KW-0456">Lyase</keyword>
<feature type="transmembrane region" description="Helical" evidence="8">
    <location>
        <begin position="111"/>
        <end position="134"/>
    </location>
</feature>